<protein>
    <recommendedName>
        <fullName evidence="9">aromatic-amino-acid transaminase</fullName>
        <ecNumber evidence="9">2.6.1.57</ecNumber>
    </recommendedName>
</protein>
<dbReference type="GO" id="GO:0019878">
    <property type="term" value="P:lysine biosynthetic process via aminoadipic acid"/>
    <property type="evidence" value="ECO:0007669"/>
    <property type="project" value="TreeGrafter"/>
</dbReference>
<feature type="region of interest" description="Disordered" evidence="10">
    <location>
        <begin position="39"/>
        <end position="85"/>
    </location>
</feature>
<dbReference type="InterPro" id="IPR004839">
    <property type="entry name" value="Aminotransferase_I/II_large"/>
</dbReference>
<dbReference type="Proteomes" id="UP000572817">
    <property type="component" value="Unassembled WGS sequence"/>
</dbReference>
<keyword evidence="13" id="KW-1185">Reference proteome</keyword>
<dbReference type="SUPFAM" id="SSF53383">
    <property type="entry name" value="PLP-dependent transferases"/>
    <property type="match status" value="1"/>
</dbReference>
<evidence type="ECO:0000256" key="10">
    <source>
        <dbReference type="SAM" id="MobiDB-lite"/>
    </source>
</evidence>
<dbReference type="Gene3D" id="3.40.640.10">
    <property type="entry name" value="Type I PLP-dependent aspartate aminotransferase-like (Major domain)"/>
    <property type="match status" value="1"/>
</dbReference>
<dbReference type="GO" id="GO:0030170">
    <property type="term" value="F:pyridoxal phosphate binding"/>
    <property type="evidence" value="ECO:0007669"/>
    <property type="project" value="InterPro"/>
</dbReference>
<evidence type="ECO:0000256" key="4">
    <source>
        <dbReference type="ARBA" id="ARBA00022490"/>
    </source>
</evidence>
<feature type="region of interest" description="Disordered" evidence="10">
    <location>
        <begin position="189"/>
        <end position="218"/>
    </location>
</feature>
<name>A0A8H4IYZ6_9PEZI</name>
<keyword evidence="7" id="KW-0663">Pyridoxal phosphate</keyword>
<reference evidence="12" key="1">
    <citation type="submission" date="2020-04" db="EMBL/GenBank/DDBJ databases">
        <title>Genome Assembly and Annotation of Botryosphaeria dothidea sdau 11-99, a Latent Pathogen of Apple Fruit Ring Rot in China.</title>
        <authorList>
            <person name="Yu C."/>
            <person name="Diao Y."/>
            <person name="Lu Q."/>
            <person name="Zhao J."/>
            <person name="Cui S."/>
            <person name="Peng C."/>
            <person name="He B."/>
            <person name="Liu H."/>
        </authorList>
    </citation>
    <scope>NUCLEOTIDE SEQUENCE [LARGE SCALE GENOMIC DNA]</scope>
    <source>
        <strain evidence="12">Sdau11-99</strain>
    </source>
</reference>
<dbReference type="PANTHER" id="PTHR42790:SF21">
    <property type="entry name" value="AROMATIC_AMINOADIPATE AMINOTRANSFERASE 1"/>
    <property type="match status" value="1"/>
</dbReference>
<keyword evidence="6 12" id="KW-0808">Transferase</keyword>
<dbReference type="Pfam" id="PF00155">
    <property type="entry name" value="Aminotran_1_2"/>
    <property type="match status" value="1"/>
</dbReference>
<evidence type="ECO:0000256" key="9">
    <source>
        <dbReference type="ARBA" id="ARBA00067014"/>
    </source>
</evidence>
<dbReference type="FunFam" id="3.40.640.10:FF:000074">
    <property type="entry name" value="Aromatic amino acid aminotransferase"/>
    <property type="match status" value="1"/>
</dbReference>
<dbReference type="EMBL" id="WWBZ02000016">
    <property type="protein sequence ID" value="KAF4309779.1"/>
    <property type="molecule type" value="Genomic_DNA"/>
</dbReference>
<dbReference type="InterPro" id="IPR050859">
    <property type="entry name" value="Class-I_PLP-dep_aminotransf"/>
</dbReference>
<keyword evidence="5" id="KW-0032">Aminotransferase</keyword>
<dbReference type="CDD" id="cd00609">
    <property type="entry name" value="AAT_like"/>
    <property type="match status" value="1"/>
</dbReference>
<evidence type="ECO:0000256" key="1">
    <source>
        <dbReference type="ARBA" id="ARBA00001933"/>
    </source>
</evidence>
<proteinExistence type="inferred from homology"/>
<comment type="caution">
    <text evidence="12">The sequence shown here is derived from an EMBL/GenBank/DDBJ whole genome shotgun (WGS) entry which is preliminary data.</text>
</comment>
<sequence>MVSNNVSRQSPAVCSLQGVEVKEGLAFLTSVRGPCVARRRHRDPAPYRDRKDPKPEIGQEPLLPADKRKSPCNSSTAKTNARAPYDTLGTARSSAASNWPFLLPHSYETPTILCLSSAILPFLPLFTVAAPQPPFLDTIYPNTNPRDTPHNRQNMTPPPPAAIEVIPSAAPASNGGVTDGPMRLEDIYSRRKKTDKSQWGTAAPSRSENFKAYSHSHKPKAKKWDSKFSIESLSRTPARLKGAAVYLARPGIISLGGGLPSSEYFPFEELSFRAPGPGHFDDVTAAAWDTLSVGKHDMAAGKSNYDIATAYNYHQGSGSAQLLRWITEHTELVHNPPYADWAVTQTVGSTSALDMSLRMLTEPGDYVVSDEYAFSTAMDTAAPLRVKFAGVKMDAEGMLPADLDAVLSNWDPAARSGARKPHVLYLVPTGQNPTGATASAGRRREIYAVAQKHDLLILEDEPYYFLQMDPYTGADAPPAPPPKSHEEFLAAVVPSLLSMDVDGRVLRFDSFSKVIAPGSRVGWITASEQLIERYSKHADVSTQGPSGMSQLMLFKMLDEHWGHPGYIDWLIHIRKEYTQRRNIIVDACERHLPHEIVSWNPPMAGMFHWLQVDWRKHPHASTKSITEIEEEIFLAAVDKGALVIRGSWFYAEPDAKHENMFFRASFAAAPSDKIQEGIRRFGEAVRESFQLQA</sequence>
<dbReference type="InterPro" id="IPR015421">
    <property type="entry name" value="PyrdxlP-dep_Trfase_major"/>
</dbReference>
<evidence type="ECO:0000256" key="3">
    <source>
        <dbReference type="ARBA" id="ARBA00007441"/>
    </source>
</evidence>
<dbReference type="GO" id="GO:0008793">
    <property type="term" value="F:aromatic-amino-acid transaminase activity"/>
    <property type="evidence" value="ECO:0007669"/>
    <property type="project" value="TreeGrafter"/>
</dbReference>
<dbReference type="GO" id="GO:0006571">
    <property type="term" value="P:tyrosine biosynthetic process"/>
    <property type="evidence" value="ECO:0007669"/>
    <property type="project" value="TreeGrafter"/>
</dbReference>
<evidence type="ECO:0000256" key="5">
    <source>
        <dbReference type="ARBA" id="ARBA00022576"/>
    </source>
</evidence>
<evidence type="ECO:0000256" key="2">
    <source>
        <dbReference type="ARBA" id="ARBA00004496"/>
    </source>
</evidence>
<keyword evidence="4" id="KW-0963">Cytoplasm</keyword>
<comment type="catalytic activity">
    <reaction evidence="8">
        <text>an aromatic L-alpha-amino acid + 2-oxoglutarate = an aromatic oxo-acid + L-glutamate</text>
        <dbReference type="Rhea" id="RHEA:17533"/>
        <dbReference type="ChEBI" id="CHEBI:16810"/>
        <dbReference type="ChEBI" id="CHEBI:29985"/>
        <dbReference type="ChEBI" id="CHEBI:73309"/>
        <dbReference type="ChEBI" id="CHEBI:84824"/>
        <dbReference type="EC" id="2.6.1.57"/>
    </reaction>
</comment>
<dbReference type="OrthoDB" id="691673at2759"/>
<gene>
    <name evidence="12" type="ORF">GTA08_BOTSDO02656</name>
</gene>
<dbReference type="InterPro" id="IPR015424">
    <property type="entry name" value="PyrdxlP-dep_Trfase"/>
</dbReference>
<dbReference type="PANTHER" id="PTHR42790">
    <property type="entry name" value="AMINOTRANSFERASE"/>
    <property type="match status" value="1"/>
</dbReference>
<evidence type="ECO:0000313" key="12">
    <source>
        <dbReference type="EMBL" id="KAF4309779.1"/>
    </source>
</evidence>
<evidence type="ECO:0000313" key="13">
    <source>
        <dbReference type="Proteomes" id="UP000572817"/>
    </source>
</evidence>
<comment type="similarity">
    <text evidence="3">Belongs to the class-I pyridoxal-phosphate-dependent aminotransferase family.</text>
</comment>
<dbReference type="GO" id="GO:0005737">
    <property type="term" value="C:cytoplasm"/>
    <property type="evidence" value="ECO:0007669"/>
    <property type="project" value="UniProtKB-SubCell"/>
</dbReference>
<dbReference type="GO" id="GO:0047536">
    <property type="term" value="F:2-aminoadipate transaminase activity"/>
    <property type="evidence" value="ECO:0007669"/>
    <property type="project" value="TreeGrafter"/>
</dbReference>
<comment type="cofactor">
    <cofactor evidence="1">
        <name>pyridoxal 5'-phosphate</name>
        <dbReference type="ChEBI" id="CHEBI:597326"/>
    </cofactor>
</comment>
<feature type="compositionally biased region" description="Polar residues" evidence="10">
    <location>
        <begin position="197"/>
        <end position="207"/>
    </location>
</feature>
<accession>A0A8H4IYZ6</accession>
<evidence type="ECO:0000259" key="11">
    <source>
        <dbReference type="Pfam" id="PF00155"/>
    </source>
</evidence>
<feature type="compositionally biased region" description="Basic and acidic residues" evidence="10">
    <location>
        <begin position="43"/>
        <end position="57"/>
    </location>
</feature>
<feature type="domain" description="Aminotransferase class I/classII large" evidence="11">
    <location>
        <begin position="342"/>
        <end position="680"/>
    </location>
</feature>
<dbReference type="GO" id="GO:0009074">
    <property type="term" value="P:aromatic amino acid family catabolic process"/>
    <property type="evidence" value="ECO:0007669"/>
    <property type="project" value="TreeGrafter"/>
</dbReference>
<organism evidence="12 13">
    <name type="scientific">Botryosphaeria dothidea</name>
    <dbReference type="NCBI Taxonomy" id="55169"/>
    <lineage>
        <taxon>Eukaryota</taxon>
        <taxon>Fungi</taxon>
        <taxon>Dikarya</taxon>
        <taxon>Ascomycota</taxon>
        <taxon>Pezizomycotina</taxon>
        <taxon>Dothideomycetes</taxon>
        <taxon>Dothideomycetes incertae sedis</taxon>
        <taxon>Botryosphaeriales</taxon>
        <taxon>Botryosphaeriaceae</taxon>
        <taxon>Botryosphaeria</taxon>
    </lineage>
</organism>
<evidence type="ECO:0000256" key="6">
    <source>
        <dbReference type="ARBA" id="ARBA00022679"/>
    </source>
</evidence>
<dbReference type="AlphaFoldDB" id="A0A8H4IYZ6"/>
<evidence type="ECO:0000256" key="8">
    <source>
        <dbReference type="ARBA" id="ARBA00051993"/>
    </source>
</evidence>
<evidence type="ECO:0000256" key="7">
    <source>
        <dbReference type="ARBA" id="ARBA00022898"/>
    </source>
</evidence>
<comment type="subcellular location">
    <subcellularLocation>
        <location evidence="2">Cytoplasm</location>
    </subcellularLocation>
</comment>
<dbReference type="EC" id="2.6.1.57" evidence="9"/>